<keyword evidence="7" id="KW-0378">Hydrolase</keyword>
<accession>A0A0D1YTF7</accession>
<dbReference type="EMBL" id="KN846954">
    <property type="protein sequence ID" value="KIV78183.1"/>
    <property type="molecule type" value="Genomic_DNA"/>
</dbReference>
<dbReference type="GO" id="GO:0005737">
    <property type="term" value="C:cytoplasm"/>
    <property type="evidence" value="ECO:0007669"/>
    <property type="project" value="UniProtKB-SubCell"/>
</dbReference>
<dbReference type="OrthoDB" id="405996at2759"/>
<dbReference type="GO" id="GO:0016020">
    <property type="term" value="C:membrane"/>
    <property type="evidence" value="ECO:0007669"/>
    <property type="project" value="TreeGrafter"/>
</dbReference>
<feature type="compositionally biased region" description="Basic and acidic residues" evidence="9">
    <location>
        <begin position="1040"/>
        <end position="1050"/>
    </location>
</feature>
<evidence type="ECO:0000256" key="4">
    <source>
        <dbReference type="ARBA" id="ARBA00013044"/>
    </source>
</evidence>
<name>A0A0D1YTF7_9EURO</name>
<keyword evidence="6" id="KW-0963">Cytoplasm</keyword>
<evidence type="ECO:0000256" key="1">
    <source>
        <dbReference type="ARBA" id="ARBA00004496"/>
    </source>
</evidence>
<dbReference type="Pfam" id="PF22669">
    <property type="entry name" value="Exo_endo_phos2"/>
    <property type="match status" value="1"/>
</dbReference>
<keyword evidence="8" id="KW-0653">Protein transport</keyword>
<feature type="domain" description="SAC" evidence="10">
    <location>
        <begin position="167"/>
        <end position="536"/>
    </location>
</feature>
<protein>
    <recommendedName>
        <fullName evidence="4">phosphoinositide 5-phosphatase</fullName>
        <ecNumber evidence="4">3.1.3.36</ecNumber>
    </recommendedName>
</protein>
<feature type="region of interest" description="Disordered" evidence="9">
    <location>
        <begin position="1022"/>
        <end position="1345"/>
    </location>
</feature>
<comment type="similarity">
    <text evidence="2">Belongs to the synaptojanin family.</text>
</comment>
<dbReference type="PROSITE" id="PS50275">
    <property type="entry name" value="SAC"/>
    <property type="match status" value="1"/>
</dbReference>
<evidence type="ECO:0000256" key="8">
    <source>
        <dbReference type="ARBA" id="ARBA00022927"/>
    </source>
</evidence>
<dbReference type="FunFam" id="3.60.10.10:FF:000029">
    <property type="entry name" value="Inositol polyphosphate 5-phosphatase"/>
    <property type="match status" value="1"/>
</dbReference>
<gene>
    <name evidence="11" type="ORF">PV11_09926</name>
</gene>
<dbReference type="STRING" id="1016849.A0A0D1YTF7"/>
<reference evidence="11 12" key="1">
    <citation type="submission" date="2015-01" db="EMBL/GenBank/DDBJ databases">
        <title>The Genome Sequence of Exophiala sideris CBS121828.</title>
        <authorList>
            <consortium name="The Broad Institute Genomics Platform"/>
            <person name="Cuomo C."/>
            <person name="de Hoog S."/>
            <person name="Gorbushina A."/>
            <person name="Stielow B."/>
            <person name="Teixiera M."/>
            <person name="Abouelleil A."/>
            <person name="Chapman S.B."/>
            <person name="Priest M."/>
            <person name="Young S.K."/>
            <person name="Wortman J."/>
            <person name="Nusbaum C."/>
            <person name="Birren B."/>
        </authorList>
    </citation>
    <scope>NUCLEOTIDE SEQUENCE [LARGE SCALE GENOMIC DNA]</scope>
    <source>
        <strain evidence="11 12">CBS 121828</strain>
    </source>
</reference>
<dbReference type="InterPro" id="IPR036691">
    <property type="entry name" value="Endo/exonu/phosph_ase_sf"/>
</dbReference>
<dbReference type="InterPro" id="IPR046985">
    <property type="entry name" value="IP5"/>
</dbReference>
<feature type="compositionally biased region" description="Low complexity" evidence="9">
    <location>
        <begin position="1171"/>
        <end position="1183"/>
    </location>
</feature>
<dbReference type="Proteomes" id="UP000053599">
    <property type="component" value="Unassembled WGS sequence"/>
</dbReference>
<dbReference type="PANTHER" id="PTHR11200:SF257">
    <property type="entry name" value="PHOSPHOINOSITIDE 5-PHOSPHATASE"/>
    <property type="match status" value="1"/>
</dbReference>
<feature type="region of interest" description="Disordered" evidence="9">
    <location>
        <begin position="969"/>
        <end position="992"/>
    </location>
</feature>
<dbReference type="GO" id="GO:0015031">
    <property type="term" value="P:protein transport"/>
    <property type="evidence" value="ECO:0007669"/>
    <property type="project" value="UniProtKB-KW"/>
</dbReference>
<organism evidence="11 12">
    <name type="scientific">Exophiala sideris</name>
    <dbReference type="NCBI Taxonomy" id="1016849"/>
    <lineage>
        <taxon>Eukaryota</taxon>
        <taxon>Fungi</taxon>
        <taxon>Dikarya</taxon>
        <taxon>Ascomycota</taxon>
        <taxon>Pezizomycotina</taxon>
        <taxon>Eurotiomycetes</taxon>
        <taxon>Chaetothyriomycetidae</taxon>
        <taxon>Chaetothyriales</taxon>
        <taxon>Herpotrichiellaceae</taxon>
        <taxon>Exophiala</taxon>
    </lineage>
</organism>
<feature type="compositionally biased region" description="Low complexity" evidence="9">
    <location>
        <begin position="1284"/>
        <end position="1298"/>
    </location>
</feature>
<keyword evidence="5" id="KW-0813">Transport</keyword>
<comment type="subcellular location">
    <subcellularLocation>
        <location evidence="1">Cytoplasm</location>
    </subcellularLocation>
</comment>
<evidence type="ECO:0000256" key="5">
    <source>
        <dbReference type="ARBA" id="ARBA00022448"/>
    </source>
</evidence>
<evidence type="ECO:0000256" key="9">
    <source>
        <dbReference type="SAM" id="MobiDB-lite"/>
    </source>
</evidence>
<proteinExistence type="inferred from homology"/>
<dbReference type="Pfam" id="PF02383">
    <property type="entry name" value="Syja_N"/>
    <property type="match status" value="1"/>
</dbReference>
<evidence type="ECO:0000313" key="12">
    <source>
        <dbReference type="Proteomes" id="UP000053599"/>
    </source>
</evidence>
<sequence>MLMRVLIHDYPHRTVALATDEYVLIFRHAHTPQENGRSSSATSLPSINSGRFNATPRCMVEFAEKSSIDLSQFHAVATAKGTLGLITFNNDVFLCVITGSEEVATVRQGETVQKIYAVEFYCLNRADYDQAHAPNPYPGQTFHTDDVDYGGGYDQSDSTAEHPFSAVKKLLSNGHFYYSLDFDLTRRLQDRADVDSAVDISSLDEGLLWNSYMIDPLLKFRTRLADHERVALDRSRLLTSVIRGFVKSLHVPPSSSPIRGTAPGLPATLTVISRLSSRRAGTRFNSRGVDDNGNVANFVETETIFWSPSGLCFSYTQIRGSIPIFWESASSLIPGQQKIQITRSPEATQPAFDKHFATLERTYGAVHIVNLLSAFKPGEVELTERYRLHVKRSPLRRQVEGEEEEHHLLRETEFDFHERTKGATGYEGAKAIRPDIEASAESFVYFLSEEIMEESVVRGKRTRVKRPVVVMQQNGVFRVNCLDCLDRTNLIQGNISQMALELFLSHRDERANSDFWMRHSALWADNGDTLSKIYAGTGALKSSFTRHGKMSLAGAIADARKSATRLYVNHFEDKNRQNTVDLLLGRLVGQNSVDLFDPVNDWVVAEVARRRHEFETRDSIKLGVGTFNLNGKISGTREDLSPWLSARDRKLDIFVVGFQEIVELSPQQIMSTDPNRRIMWENTVRDCLNGRNDDEKRPEAGKEDDYVLLRSGQLVGAALLVFVRSTILERIKNVEGAIKKTGMSGIAGNKGAVAIRMDIESTSVCFVTAHLAAGFANYEERNRDYNTITSGLRFQRNRSIEDHEIVVWAGDFNYRIGLGYDKTKGLINEAVIGNEKIREEALGKLYENDQLNIQMVVGSCFNFYREGRVKFLPTYKYDIGTDQFDSSDKQRIPAWTDRILWKVNHKGNLVQGGEVLGTQMKQLEYDSVMSLRFSDHRPVYAIFEMGILVVDEQKKDDLTRKLYEKRASEVKSKGVGAGESTEAFSEVGSDEDDVESVAGYASIQEGLPPASSDKRKWWLDGNKGARSTLKPPRDGLVLNKNREGNPWKDGGEDDWVEVERPVKPKPERPPSRVSRRMLPPAWEGERVISPSPVKSDMQGSGNGEVDVNGRKRPMPPAPRVRDVSTGGPIQMIDREQERRPLPPGPRLRDASMGGTQMTDREQEEAAGDADSPPSRTSSTTTVKKPPPPKPVKPAILTTTPSQVAVPQVNPLPTRLPSVSKRDAGVSPQSADEKPPPLPRRTGTNSSTASFVSASDLTSAGANGPRGVYVPPPPPSRVTRLARDGSAASSRRSSSVSGSPTNQAGPPLPPRTPSNAGRASSAGLMDDDDTAGKGGLDRYKPLLPGR</sequence>
<evidence type="ECO:0000313" key="11">
    <source>
        <dbReference type="EMBL" id="KIV78183.1"/>
    </source>
</evidence>
<dbReference type="SMART" id="SM00128">
    <property type="entry name" value="IPPc"/>
    <property type="match status" value="1"/>
</dbReference>
<evidence type="ECO:0000259" key="10">
    <source>
        <dbReference type="PROSITE" id="PS50275"/>
    </source>
</evidence>
<dbReference type="GO" id="GO:0043813">
    <property type="term" value="F:phosphatidylinositol-3,5-bisphosphate 5-phosphatase activity"/>
    <property type="evidence" value="ECO:0007669"/>
    <property type="project" value="TreeGrafter"/>
</dbReference>
<comment type="similarity">
    <text evidence="3">In the central section; belongs to the inositol 1,4,5-trisphosphate 5-phosphatase family.</text>
</comment>
<evidence type="ECO:0000256" key="7">
    <source>
        <dbReference type="ARBA" id="ARBA00022801"/>
    </source>
</evidence>
<feature type="compositionally biased region" description="Basic and acidic residues" evidence="9">
    <location>
        <begin position="1057"/>
        <end position="1070"/>
    </location>
</feature>
<dbReference type="Gene3D" id="3.60.10.10">
    <property type="entry name" value="Endonuclease/exonuclease/phosphatase"/>
    <property type="match status" value="1"/>
</dbReference>
<dbReference type="EC" id="3.1.3.36" evidence="4"/>
<evidence type="ECO:0000256" key="2">
    <source>
        <dbReference type="ARBA" id="ARBA00008943"/>
    </source>
</evidence>
<feature type="compositionally biased region" description="Polar residues" evidence="9">
    <location>
        <begin position="1241"/>
        <end position="1260"/>
    </location>
</feature>
<dbReference type="PANTHER" id="PTHR11200">
    <property type="entry name" value="INOSITOL 5-PHOSPHATASE"/>
    <property type="match status" value="1"/>
</dbReference>
<evidence type="ECO:0000256" key="6">
    <source>
        <dbReference type="ARBA" id="ARBA00022490"/>
    </source>
</evidence>
<dbReference type="SUPFAM" id="SSF56219">
    <property type="entry name" value="DNase I-like"/>
    <property type="match status" value="1"/>
</dbReference>
<dbReference type="GO" id="GO:0046856">
    <property type="term" value="P:phosphatidylinositol dephosphorylation"/>
    <property type="evidence" value="ECO:0007669"/>
    <property type="project" value="InterPro"/>
</dbReference>
<dbReference type="InterPro" id="IPR002013">
    <property type="entry name" value="SAC_dom"/>
</dbReference>
<evidence type="ECO:0000256" key="3">
    <source>
        <dbReference type="ARBA" id="ARBA00009678"/>
    </source>
</evidence>
<dbReference type="InterPro" id="IPR000300">
    <property type="entry name" value="IPPc"/>
</dbReference>
<dbReference type="GO" id="GO:0004439">
    <property type="term" value="F:phosphatidylinositol-4,5-bisphosphate 5-phosphatase activity"/>
    <property type="evidence" value="ECO:0007669"/>
    <property type="project" value="UniProtKB-EC"/>
</dbReference>